<protein>
    <submittedName>
        <fullName evidence="2">RNA polymerase sigma factor (Sigma-70 family)</fullName>
    </submittedName>
</protein>
<dbReference type="Proteomes" id="UP000247978">
    <property type="component" value="Unassembled WGS sequence"/>
</dbReference>
<dbReference type="InterPro" id="IPR007627">
    <property type="entry name" value="RNA_pol_sigma70_r2"/>
</dbReference>
<dbReference type="InterPro" id="IPR013325">
    <property type="entry name" value="RNA_pol_sigma_r2"/>
</dbReference>
<keyword evidence="3" id="KW-1185">Reference proteome</keyword>
<comment type="caution">
    <text evidence="2">The sequence shown here is derived from an EMBL/GenBank/DDBJ whole genome shotgun (WGS) entry which is preliminary data.</text>
</comment>
<feature type="domain" description="RNA polymerase sigma-70 region 2" evidence="1">
    <location>
        <begin position="9"/>
        <end position="76"/>
    </location>
</feature>
<proteinExistence type="predicted"/>
<evidence type="ECO:0000313" key="2">
    <source>
        <dbReference type="EMBL" id="PXW83413.1"/>
    </source>
</evidence>
<dbReference type="RefSeq" id="WP_110396933.1">
    <property type="nucleotide sequence ID" value="NZ_JADIJL010000002.1"/>
</dbReference>
<dbReference type="GO" id="GO:0003700">
    <property type="term" value="F:DNA-binding transcription factor activity"/>
    <property type="evidence" value="ECO:0007669"/>
    <property type="project" value="InterPro"/>
</dbReference>
<evidence type="ECO:0000313" key="3">
    <source>
        <dbReference type="Proteomes" id="UP000247978"/>
    </source>
</evidence>
<dbReference type="InterPro" id="IPR014284">
    <property type="entry name" value="RNA_pol_sigma-70_dom"/>
</dbReference>
<name>A0A2V3VNI0_9BACI</name>
<dbReference type="NCBIfam" id="TIGR02937">
    <property type="entry name" value="sigma70-ECF"/>
    <property type="match status" value="1"/>
</dbReference>
<gene>
    <name evidence="2" type="ORF">DFR56_11692</name>
</gene>
<dbReference type="GO" id="GO:0006352">
    <property type="term" value="P:DNA-templated transcription initiation"/>
    <property type="evidence" value="ECO:0007669"/>
    <property type="project" value="InterPro"/>
</dbReference>
<reference evidence="2 3" key="1">
    <citation type="submission" date="2018-05" db="EMBL/GenBank/DDBJ databases">
        <title>Genomic Encyclopedia of Type Strains, Phase IV (KMG-IV): sequencing the most valuable type-strain genomes for metagenomic binning, comparative biology and taxonomic classification.</title>
        <authorList>
            <person name="Goeker M."/>
        </authorList>
    </citation>
    <scope>NUCLEOTIDE SEQUENCE [LARGE SCALE GENOMIC DNA]</scope>
    <source>
        <strain evidence="2 3">DSM 28556</strain>
    </source>
</reference>
<dbReference type="OrthoDB" id="9783788at2"/>
<organism evidence="2 3">
    <name type="scientific">Pseudogracilibacillus auburnensis</name>
    <dbReference type="NCBI Taxonomy" id="1494959"/>
    <lineage>
        <taxon>Bacteria</taxon>
        <taxon>Bacillati</taxon>
        <taxon>Bacillota</taxon>
        <taxon>Bacilli</taxon>
        <taxon>Bacillales</taxon>
        <taxon>Bacillaceae</taxon>
        <taxon>Pseudogracilibacillus</taxon>
    </lineage>
</organism>
<dbReference type="EMBL" id="QJJQ01000016">
    <property type="protein sequence ID" value="PXW83413.1"/>
    <property type="molecule type" value="Genomic_DNA"/>
</dbReference>
<accession>A0A2V3VNI0</accession>
<dbReference type="SUPFAM" id="SSF88659">
    <property type="entry name" value="Sigma3 and sigma4 domains of RNA polymerase sigma factors"/>
    <property type="match status" value="1"/>
</dbReference>
<dbReference type="Pfam" id="PF04542">
    <property type="entry name" value="Sigma70_r2"/>
    <property type="match status" value="1"/>
</dbReference>
<sequence length="182" mass="21531">MDRGFEAFFKANEDRIHFQIHRLGITGDWYDEFYAEGIFALWKAYQGYKPSQGEFGTFLNYQIRYRLMDLLRKKMREAELDGKAAREVLTRIDEGNRHRGSGVPVATITGIVLEDKAFWEEVRGRLTENQWKWVQYFIIADLSIKEIMELENVSADAVKSWGREVRRKLGNEEVRRKLEEMV</sequence>
<dbReference type="Pfam" id="PF04297">
    <property type="entry name" value="UPF0122"/>
    <property type="match status" value="1"/>
</dbReference>
<dbReference type="AlphaFoldDB" id="A0A2V3VNI0"/>
<dbReference type="Gene3D" id="1.10.1740.10">
    <property type="match status" value="1"/>
</dbReference>
<dbReference type="SUPFAM" id="SSF88946">
    <property type="entry name" value="Sigma2 domain of RNA polymerase sigma factors"/>
    <property type="match status" value="1"/>
</dbReference>
<dbReference type="InterPro" id="IPR013324">
    <property type="entry name" value="RNA_pol_sigma_r3/r4-like"/>
</dbReference>
<evidence type="ECO:0000259" key="1">
    <source>
        <dbReference type="Pfam" id="PF04542"/>
    </source>
</evidence>
<dbReference type="InterPro" id="IPR007394">
    <property type="entry name" value="UPF0122"/>
</dbReference>